<sequence length="94" mass="10606">MPSHFPKRSITKYHPGNAYSSTRCEGVKNATERSFALQQNRRDNLQHLREARGSVGHEMEEKGGGRTGWSKRFAVEPARDPGMPGARPDLRSRD</sequence>
<proteinExistence type="predicted"/>
<name>A0AAV4Y364_CAEEX</name>
<feature type="region of interest" description="Disordered" evidence="1">
    <location>
        <begin position="51"/>
        <end position="94"/>
    </location>
</feature>
<dbReference type="AlphaFoldDB" id="A0AAV4Y364"/>
<organism evidence="2 3">
    <name type="scientific">Caerostris extrusa</name>
    <name type="common">Bark spider</name>
    <name type="synonym">Caerostris bankana</name>
    <dbReference type="NCBI Taxonomy" id="172846"/>
    <lineage>
        <taxon>Eukaryota</taxon>
        <taxon>Metazoa</taxon>
        <taxon>Ecdysozoa</taxon>
        <taxon>Arthropoda</taxon>
        <taxon>Chelicerata</taxon>
        <taxon>Arachnida</taxon>
        <taxon>Araneae</taxon>
        <taxon>Araneomorphae</taxon>
        <taxon>Entelegynae</taxon>
        <taxon>Araneoidea</taxon>
        <taxon>Araneidae</taxon>
        <taxon>Caerostris</taxon>
    </lineage>
</organism>
<evidence type="ECO:0000256" key="1">
    <source>
        <dbReference type="SAM" id="MobiDB-lite"/>
    </source>
</evidence>
<gene>
    <name evidence="2" type="ORF">CEXT_483201</name>
</gene>
<reference evidence="2 3" key="1">
    <citation type="submission" date="2021-06" db="EMBL/GenBank/DDBJ databases">
        <title>Caerostris extrusa draft genome.</title>
        <authorList>
            <person name="Kono N."/>
            <person name="Arakawa K."/>
        </authorList>
    </citation>
    <scope>NUCLEOTIDE SEQUENCE [LARGE SCALE GENOMIC DNA]</scope>
</reference>
<dbReference type="Proteomes" id="UP001054945">
    <property type="component" value="Unassembled WGS sequence"/>
</dbReference>
<protein>
    <submittedName>
        <fullName evidence="2">Uncharacterized protein</fullName>
    </submittedName>
</protein>
<comment type="caution">
    <text evidence="2">The sequence shown here is derived from an EMBL/GenBank/DDBJ whole genome shotgun (WGS) entry which is preliminary data.</text>
</comment>
<feature type="compositionally biased region" description="Basic and acidic residues" evidence="1">
    <location>
        <begin position="51"/>
        <end position="64"/>
    </location>
</feature>
<dbReference type="EMBL" id="BPLR01001336">
    <property type="protein sequence ID" value="GIZ01692.1"/>
    <property type="molecule type" value="Genomic_DNA"/>
</dbReference>
<accession>A0AAV4Y364</accession>
<feature type="compositionally biased region" description="Basic residues" evidence="1">
    <location>
        <begin position="1"/>
        <end position="11"/>
    </location>
</feature>
<evidence type="ECO:0000313" key="3">
    <source>
        <dbReference type="Proteomes" id="UP001054945"/>
    </source>
</evidence>
<feature type="region of interest" description="Disordered" evidence="1">
    <location>
        <begin position="1"/>
        <end position="25"/>
    </location>
</feature>
<evidence type="ECO:0000313" key="2">
    <source>
        <dbReference type="EMBL" id="GIZ01692.1"/>
    </source>
</evidence>
<keyword evidence="3" id="KW-1185">Reference proteome</keyword>